<evidence type="ECO:0000313" key="3">
    <source>
        <dbReference type="Proteomes" id="UP000637720"/>
    </source>
</evidence>
<organism evidence="2 3">
    <name type="scientific">Calditerricola satsumensis</name>
    <dbReference type="NCBI Taxonomy" id="373054"/>
    <lineage>
        <taxon>Bacteria</taxon>
        <taxon>Bacillati</taxon>
        <taxon>Bacillota</taxon>
        <taxon>Bacilli</taxon>
        <taxon>Bacillales</taxon>
        <taxon>Bacillaceae</taxon>
        <taxon>Calditerricola</taxon>
    </lineage>
</organism>
<protein>
    <submittedName>
        <fullName evidence="2">CopG family transcriptional regulator</fullName>
    </submittedName>
</protein>
<feature type="domain" description="Ribbon-helix-helix protein CopG" evidence="1">
    <location>
        <begin position="9"/>
        <end position="48"/>
    </location>
</feature>
<sequence>MGVSRSANKRIVVSLPVTLLQEVDGVVKREKKSRSELFRQAMKLYLREQKKRQIRESLERGYQEMASINLCLAKEAIYAEEEAEHAVDRMVSGG</sequence>
<dbReference type="SUPFAM" id="SSF47598">
    <property type="entry name" value="Ribbon-helix-helix"/>
    <property type="match status" value="1"/>
</dbReference>
<dbReference type="Pfam" id="PF01402">
    <property type="entry name" value="RHH_1"/>
    <property type="match status" value="1"/>
</dbReference>
<dbReference type="InterPro" id="IPR002145">
    <property type="entry name" value="CopG"/>
</dbReference>
<dbReference type="AlphaFoldDB" id="A0A8J3F9T8"/>
<accession>A0A8J3F9T8</accession>
<proteinExistence type="predicted"/>
<dbReference type="CDD" id="cd22231">
    <property type="entry name" value="RHH_NikR_HicB-like"/>
    <property type="match status" value="1"/>
</dbReference>
<dbReference type="RefSeq" id="WP_054672060.1">
    <property type="nucleotide sequence ID" value="NZ_BMOF01000015.1"/>
</dbReference>
<reference evidence="2" key="2">
    <citation type="submission" date="2020-09" db="EMBL/GenBank/DDBJ databases">
        <authorList>
            <person name="Sun Q."/>
            <person name="Ohkuma M."/>
        </authorList>
    </citation>
    <scope>NUCLEOTIDE SEQUENCE</scope>
    <source>
        <strain evidence="2">JCM 14719</strain>
    </source>
</reference>
<reference evidence="2" key="1">
    <citation type="journal article" date="2014" name="Int. J. Syst. Evol. Microbiol.">
        <title>Complete genome sequence of Corynebacterium casei LMG S-19264T (=DSM 44701T), isolated from a smear-ripened cheese.</title>
        <authorList>
            <consortium name="US DOE Joint Genome Institute (JGI-PGF)"/>
            <person name="Walter F."/>
            <person name="Albersmeier A."/>
            <person name="Kalinowski J."/>
            <person name="Ruckert C."/>
        </authorList>
    </citation>
    <scope>NUCLEOTIDE SEQUENCE</scope>
    <source>
        <strain evidence="2">JCM 14719</strain>
    </source>
</reference>
<dbReference type="InterPro" id="IPR010985">
    <property type="entry name" value="Ribbon_hlx_hlx"/>
</dbReference>
<comment type="caution">
    <text evidence="2">The sequence shown here is derived from an EMBL/GenBank/DDBJ whole genome shotgun (WGS) entry which is preliminary data.</text>
</comment>
<dbReference type="InterPro" id="IPR013321">
    <property type="entry name" value="Arc_rbn_hlx_hlx"/>
</dbReference>
<dbReference type="GO" id="GO:0006355">
    <property type="term" value="P:regulation of DNA-templated transcription"/>
    <property type="evidence" value="ECO:0007669"/>
    <property type="project" value="InterPro"/>
</dbReference>
<dbReference type="Proteomes" id="UP000637720">
    <property type="component" value="Unassembled WGS sequence"/>
</dbReference>
<gene>
    <name evidence="2" type="ORF">GCM10007043_10140</name>
</gene>
<name>A0A8J3F9T8_9BACI</name>
<evidence type="ECO:0000259" key="1">
    <source>
        <dbReference type="Pfam" id="PF01402"/>
    </source>
</evidence>
<keyword evidence="3" id="KW-1185">Reference proteome</keyword>
<evidence type="ECO:0000313" key="2">
    <source>
        <dbReference type="EMBL" id="GGJ98181.1"/>
    </source>
</evidence>
<dbReference type="Gene3D" id="1.10.1220.10">
    <property type="entry name" value="Met repressor-like"/>
    <property type="match status" value="1"/>
</dbReference>
<dbReference type="EMBL" id="BMOF01000015">
    <property type="protein sequence ID" value="GGJ98181.1"/>
    <property type="molecule type" value="Genomic_DNA"/>
</dbReference>